<keyword evidence="1" id="KW-0472">Membrane</keyword>
<dbReference type="EMBL" id="JBHSSC010000044">
    <property type="protein sequence ID" value="MFC6182223.1"/>
    <property type="molecule type" value="Genomic_DNA"/>
</dbReference>
<dbReference type="RefSeq" id="WP_137627472.1">
    <property type="nucleotide sequence ID" value="NZ_BJDJ01000002.1"/>
</dbReference>
<gene>
    <name evidence="2" type="ORF">ACFP5Y_13385</name>
</gene>
<evidence type="ECO:0000313" key="3">
    <source>
        <dbReference type="Proteomes" id="UP001596282"/>
    </source>
</evidence>
<feature type="transmembrane region" description="Helical" evidence="1">
    <location>
        <begin position="63"/>
        <end position="82"/>
    </location>
</feature>
<comment type="caution">
    <text evidence="2">The sequence shown here is derived from an EMBL/GenBank/DDBJ whole genome shotgun (WGS) entry which is preliminary data.</text>
</comment>
<evidence type="ECO:0000256" key="1">
    <source>
        <dbReference type="SAM" id="Phobius"/>
    </source>
</evidence>
<name>A0ABW1S2X8_9LACO</name>
<sequence>MHRLSHLLRIASTDLFGPLTVDQCHDRDHQLALSYALMMPLLTLVFLISIWQDAQLGNQLRLTTWLLGAAIVIPACWNSYLFKRHHLTDPFVVRTTADYRHWRRLALFKTLSNFFSFLVFFIFGMTAAGNLDRSTLIAAVFGSTLGSLAMYTHLKNKIMLRPK</sequence>
<feature type="transmembrane region" description="Helical" evidence="1">
    <location>
        <begin position="110"/>
        <end position="129"/>
    </location>
</feature>
<evidence type="ECO:0000313" key="2">
    <source>
        <dbReference type="EMBL" id="MFC6182223.1"/>
    </source>
</evidence>
<reference evidence="3" key="1">
    <citation type="journal article" date="2019" name="Int. J. Syst. Evol. Microbiol.">
        <title>The Global Catalogue of Microorganisms (GCM) 10K type strain sequencing project: providing services to taxonomists for standard genome sequencing and annotation.</title>
        <authorList>
            <consortium name="The Broad Institute Genomics Platform"/>
            <consortium name="The Broad Institute Genome Sequencing Center for Infectious Disease"/>
            <person name="Wu L."/>
            <person name="Ma J."/>
        </authorList>
    </citation>
    <scope>NUCLEOTIDE SEQUENCE [LARGE SCALE GENOMIC DNA]</scope>
    <source>
        <strain evidence="3">CCM 8933</strain>
    </source>
</reference>
<keyword evidence="3" id="KW-1185">Reference proteome</keyword>
<accession>A0ABW1S2X8</accession>
<evidence type="ECO:0008006" key="4">
    <source>
        <dbReference type="Google" id="ProtNLM"/>
    </source>
</evidence>
<proteinExistence type="predicted"/>
<protein>
    <recommendedName>
        <fullName evidence="4">DUF3278 domain-containing protein</fullName>
    </recommendedName>
</protein>
<organism evidence="2 3">
    <name type="scientific">Lactiplantibacillus daowaiensis</name>
    <dbReference type="NCBI Taxonomy" id="2559918"/>
    <lineage>
        <taxon>Bacteria</taxon>
        <taxon>Bacillati</taxon>
        <taxon>Bacillota</taxon>
        <taxon>Bacilli</taxon>
        <taxon>Lactobacillales</taxon>
        <taxon>Lactobacillaceae</taxon>
        <taxon>Lactiplantibacillus</taxon>
    </lineage>
</organism>
<feature type="transmembrane region" description="Helical" evidence="1">
    <location>
        <begin position="32"/>
        <end position="51"/>
    </location>
</feature>
<feature type="transmembrane region" description="Helical" evidence="1">
    <location>
        <begin position="135"/>
        <end position="154"/>
    </location>
</feature>
<keyword evidence="1" id="KW-1133">Transmembrane helix</keyword>
<keyword evidence="1" id="KW-0812">Transmembrane</keyword>
<dbReference type="Proteomes" id="UP001596282">
    <property type="component" value="Unassembled WGS sequence"/>
</dbReference>